<organism evidence="18 20">
    <name type="scientific">Paenibacillus macerans</name>
    <name type="common">Bacillus macerans</name>
    <dbReference type="NCBI Taxonomy" id="44252"/>
    <lineage>
        <taxon>Bacteria</taxon>
        <taxon>Bacillati</taxon>
        <taxon>Bacillota</taxon>
        <taxon>Bacilli</taxon>
        <taxon>Bacillales</taxon>
        <taxon>Paenibacillaceae</taxon>
        <taxon>Paenibacillus</taxon>
    </lineage>
</organism>
<dbReference type="Gene3D" id="3.30.70.1050">
    <property type="entry name" value="Trigger factor ribosome-binding domain"/>
    <property type="match status" value="1"/>
</dbReference>
<evidence type="ECO:0000256" key="5">
    <source>
        <dbReference type="ARBA" id="ARBA00022618"/>
    </source>
</evidence>
<keyword evidence="20" id="KW-1185">Reference proteome</keyword>
<protein>
    <recommendedName>
        <fullName evidence="4 12">Trigger factor</fullName>
        <shortName evidence="12">TF</shortName>
        <ecNumber evidence="3 12">5.2.1.8</ecNumber>
    </recommendedName>
    <alternativeName>
        <fullName evidence="11 12">PPIase</fullName>
    </alternativeName>
</protein>
<dbReference type="AlphaFoldDB" id="A0A090ZIG6"/>
<dbReference type="Pfam" id="PF05698">
    <property type="entry name" value="Trigger_C"/>
    <property type="match status" value="1"/>
</dbReference>
<feature type="compositionally biased region" description="Basic residues" evidence="16">
    <location>
        <begin position="446"/>
        <end position="455"/>
    </location>
</feature>
<comment type="subcellular location">
    <subcellularLocation>
        <location evidence="12">Cytoplasm</location>
    </subcellularLocation>
    <text evidence="12">About half TF is bound to the ribosome near the polypeptide exit tunnel while the other half is free in the cytoplasm.</text>
</comment>
<gene>
    <name evidence="12 18" type="primary">tig</name>
    <name evidence="18" type="ORF">DJ90_5772</name>
    <name evidence="19" type="ORF">GNQ08_26875</name>
</gene>
<dbReference type="FunFam" id="3.10.50.40:FF:000001">
    <property type="entry name" value="Trigger factor"/>
    <property type="match status" value="1"/>
</dbReference>
<dbReference type="InterPro" id="IPR037041">
    <property type="entry name" value="Trigger_fac_C_sf"/>
</dbReference>
<dbReference type="InterPro" id="IPR008881">
    <property type="entry name" value="Trigger_fac_ribosome-bd_bac"/>
</dbReference>
<evidence type="ECO:0000256" key="8">
    <source>
        <dbReference type="ARBA" id="ARBA00023235"/>
    </source>
</evidence>
<dbReference type="InterPro" id="IPR036611">
    <property type="entry name" value="Trigger_fac_ribosome-bd_sf"/>
</dbReference>
<dbReference type="SUPFAM" id="SSF54534">
    <property type="entry name" value="FKBP-like"/>
    <property type="match status" value="1"/>
</dbReference>
<dbReference type="OrthoDB" id="9767721at2"/>
<dbReference type="PANTHER" id="PTHR30560:SF3">
    <property type="entry name" value="TRIGGER FACTOR-LIKE PROTEIN TIG, CHLOROPLASTIC"/>
    <property type="match status" value="1"/>
</dbReference>
<evidence type="ECO:0000256" key="16">
    <source>
        <dbReference type="SAM" id="MobiDB-lite"/>
    </source>
</evidence>
<dbReference type="PANTHER" id="PTHR30560">
    <property type="entry name" value="TRIGGER FACTOR CHAPERONE AND PEPTIDYL-PROLYL CIS/TRANS ISOMERASE"/>
    <property type="match status" value="1"/>
</dbReference>
<evidence type="ECO:0000256" key="3">
    <source>
        <dbReference type="ARBA" id="ARBA00013194"/>
    </source>
</evidence>
<keyword evidence="6 12" id="KW-0697">Rotamase</keyword>
<evidence type="ECO:0000313" key="20">
    <source>
        <dbReference type="Proteomes" id="UP000029278"/>
    </source>
</evidence>
<keyword evidence="7 12" id="KW-0143">Chaperone</keyword>
<proteinExistence type="inferred from homology"/>
<keyword evidence="9 12" id="KW-0131">Cell cycle</keyword>
<dbReference type="STRING" id="44252.DJ90_5772"/>
<evidence type="ECO:0000256" key="1">
    <source>
        <dbReference type="ARBA" id="ARBA00000971"/>
    </source>
</evidence>
<keyword evidence="5 12" id="KW-0132">Cell division</keyword>
<dbReference type="InterPro" id="IPR046357">
    <property type="entry name" value="PPIase_dom_sf"/>
</dbReference>
<keyword evidence="15" id="KW-0175">Coiled coil</keyword>
<dbReference type="InterPro" id="IPR008880">
    <property type="entry name" value="Trigger_fac_C"/>
</dbReference>
<dbReference type="GO" id="GO:0043022">
    <property type="term" value="F:ribosome binding"/>
    <property type="evidence" value="ECO:0007669"/>
    <property type="project" value="TreeGrafter"/>
</dbReference>
<dbReference type="RefSeq" id="WP_036620454.1">
    <property type="nucleotide sequence ID" value="NZ_BGML01000010.1"/>
</dbReference>
<dbReference type="EMBL" id="JMQA01000013">
    <property type="protein sequence ID" value="KFN11109.1"/>
    <property type="molecule type" value="Genomic_DNA"/>
</dbReference>
<dbReference type="Gene3D" id="1.10.3120.10">
    <property type="entry name" value="Trigger factor, C-terminal domain"/>
    <property type="match status" value="1"/>
</dbReference>
<dbReference type="SUPFAM" id="SSF102735">
    <property type="entry name" value="Trigger factor ribosome-binding domain"/>
    <property type="match status" value="1"/>
</dbReference>
<dbReference type="Pfam" id="PF05697">
    <property type="entry name" value="Trigger_N"/>
    <property type="match status" value="1"/>
</dbReference>
<evidence type="ECO:0000256" key="13">
    <source>
        <dbReference type="PROSITE-ProRule" id="PRU00277"/>
    </source>
</evidence>
<dbReference type="PROSITE" id="PS50059">
    <property type="entry name" value="FKBP_PPIASE"/>
    <property type="match status" value="1"/>
</dbReference>
<comment type="domain">
    <text evidence="12">Consists of 3 domains; the N-terminus binds the ribosome, the middle domain has PPIase activity, while the C-terminus has intrinsic chaperone activity on its own.</text>
</comment>
<dbReference type="GO" id="GO:0005737">
    <property type="term" value="C:cytoplasm"/>
    <property type="evidence" value="ECO:0007669"/>
    <property type="project" value="UniProtKB-SubCell"/>
</dbReference>
<feature type="compositionally biased region" description="Basic and acidic residues" evidence="16">
    <location>
        <begin position="427"/>
        <end position="443"/>
    </location>
</feature>
<evidence type="ECO:0000256" key="9">
    <source>
        <dbReference type="ARBA" id="ARBA00023306"/>
    </source>
</evidence>
<dbReference type="InterPro" id="IPR005215">
    <property type="entry name" value="Trig_fac"/>
</dbReference>
<dbReference type="GO" id="GO:0051083">
    <property type="term" value="P:'de novo' cotranslational protein folding"/>
    <property type="evidence" value="ECO:0007669"/>
    <property type="project" value="TreeGrafter"/>
</dbReference>
<dbReference type="HOGENOM" id="CLU_033058_3_2_9"/>
<dbReference type="Proteomes" id="UP000442469">
    <property type="component" value="Unassembled WGS sequence"/>
</dbReference>
<feature type="domain" description="PPIase FKBP-type" evidence="17">
    <location>
        <begin position="163"/>
        <end position="245"/>
    </location>
</feature>
<evidence type="ECO:0000313" key="19">
    <source>
        <dbReference type="EMBL" id="MUG25989.1"/>
    </source>
</evidence>
<dbReference type="EMBL" id="WNZZ01000033">
    <property type="protein sequence ID" value="MUG25989.1"/>
    <property type="molecule type" value="Genomic_DNA"/>
</dbReference>
<dbReference type="Pfam" id="PF00254">
    <property type="entry name" value="FKBP_C"/>
    <property type="match status" value="1"/>
</dbReference>
<dbReference type="GO" id="GO:0051301">
    <property type="term" value="P:cell division"/>
    <property type="evidence" value="ECO:0007669"/>
    <property type="project" value="UniProtKB-KW"/>
</dbReference>
<comment type="function">
    <text evidence="10 12">Involved in protein export. Acts as a chaperone by maintaining the newly synthesized protein in an open conformation. Functions as a peptidyl-prolyl cis-trans isomerase.</text>
</comment>
<dbReference type="GO" id="GO:0015031">
    <property type="term" value="P:protein transport"/>
    <property type="evidence" value="ECO:0007669"/>
    <property type="project" value="UniProtKB-UniRule"/>
</dbReference>
<dbReference type="Proteomes" id="UP000029278">
    <property type="component" value="Unassembled WGS sequence"/>
</dbReference>
<comment type="catalytic activity">
    <reaction evidence="1 12 13">
        <text>[protein]-peptidylproline (omega=180) = [protein]-peptidylproline (omega=0)</text>
        <dbReference type="Rhea" id="RHEA:16237"/>
        <dbReference type="Rhea" id="RHEA-COMP:10747"/>
        <dbReference type="Rhea" id="RHEA-COMP:10748"/>
        <dbReference type="ChEBI" id="CHEBI:83833"/>
        <dbReference type="ChEBI" id="CHEBI:83834"/>
        <dbReference type="EC" id="5.2.1.8"/>
    </reaction>
</comment>
<dbReference type="NCBIfam" id="TIGR00115">
    <property type="entry name" value="tig"/>
    <property type="match status" value="1"/>
</dbReference>
<dbReference type="GO" id="GO:0044183">
    <property type="term" value="F:protein folding chaperone"/>
    <property type="evidence" value="ECO:0007669"/>
    <property type="project" value="TreeGrafter"/>
</dbReference>
<dbReference type="SUPFAM" id="SSF109998">
    <property type="entry name" value="Triger factor/SurA peptide-binding domain-like"/>
    <property type="match status" value="1"/>
</dbReference>
<evidence type="ECO:0000256" key="11">
    <source>
        <dbReference type="ARBA" id="ARBA00029986"/>
    </source>
</evidence>
<evidence type="ECO:0000256" key="15">
    <source>
        <dbReference type="SAM" id="Coils"/>
    </source>
</evidence>
<dbReference type="HAMAP" id="MF_00303">
    <property type="entry name" value="Trigger_factor_Tig"/>
    <property type="match status" value="1"/>
</dbReference>
<evidence type="ECO:0000256" key="4">
    <source>
        <dbReference type="ARBA" id="ARBA00016902"/>
    </source>
</evidence>
<evidence type="ECO:0000256" key="10">
    <source>
        <dbReference type="ARBA" id="ARBA00024849"/>
    </source>
</evidence>
<keyword evidence="12" id="KW-0963">Cytoplasm</keyword>
<reference evidence="18 20" key="1">
    <citation type="submission" date="2014-04" db="EMBL/GenBank/DDBJ databases">
        <authorList>
            <person name="Bishop-Lilly K.A."/>
            <person name="Broomall S.M."/>
            <person name="Chain P.S."/>
            <person name="Chertkov O."/>
            <person name="Coyne S.R."/>
            <person name="Daligault H.E."/>
            <person name="Davenport K.W."/>
            <person name="Erkkila T."/>
            <person name="Frey K.G."/>
            <person name="Gibbons H.S."/>
            <person name="Gu W."/>
            <person name="Jaissle J."/>
            <person name="Johnson S.L."/>
            <person name="Koroleva G.I."/>
            <person name="Ladner J.T."/>
            <person name="Lo C.-C."/>
            <person name="Minogue T.D."/>
            <person name="Munk C."/>
            <person name="Palacios G.F."/>
            <person name="Redden C.L."/>
            <person name="Rosenzweig C.N."/>
            <person name="Scholz M.B."/>
            <person name="Teshima H."/>
            <person name="Xu Y."/>
        </authorList>
    </citation>
    <scope>NUCLEOTIDE SEQUENCE [LARGE SCALE GENOMIC DNA]</scope>
    <source>
        <strain evidence="18 20">8244</strain>
    </source>
</reference>
<dbReference type="GO" id="GO:0003755">
    <property type="term" value="F:peptidyl-prolyl cis-trans isomerase activity"/>
    <property type="evidence" value="ECO:0007669"/>
    <property type="project" value="UniProtKB-UniRule"/>
</dbReference>
<feature type="coiled-coil region" evidence="15">
    <location>
        <begin position="128"/>
        <end position="155"/>
    </location>
</feature>
<sequence>MKATWEKIEKNLGVLEVEVEAERVAAALDKAFQKVVKRANVPGFRKGKVPRPIFEARFGVESLYQDAIDILLPEVYSEAVDQAEIFPVDRPEVDVEQFAKGQPFKFKAKVTVKPEVKLGDYKGVEVPAVNAEVTEDELNEELERLQQRHAELIVIDEEAAKNGDIAVIDFEGFVDGVPFEGGKAERHSLELGSNSFIPGFEDQVVGMATGDFKDITVTFPETYHTEELSGKEAVFKVKVHEIKRKQLPELDDEFAKDVSEFDTLDEFKEDLKKQLQTRKEQEAKGAREAALVDKIGESAEVEIPEAMINNEVENMLRDFDNRLRSQGMNLEMYLSFSGQTVDDMRAQMKDDAQKRVRNNLVLEQIAKAEELKVTEEDVDKELAEMAEAYKRTPEEIRNILAANRSLDSLNDEILIRKTIDFLLENSKEVPADQAEAPKAKEGSKPAAKKTAKKSTKAAESKADADKKEAEEAKDEE</sequence>
<evidence type="ECO:0000256" key="6">
    <source>
        <dbReference type="ARBA" id="ARBA00023110"/>
    </source>
</evidence>
<accession>A0A090ZIG6</accession>
<dbReference type="Gene3D" id="3.10.50.40">
    <property type="match status" value="1"/>
</dbReference>
<dbReference type="GeneID" id="77011919"/>
<feature type="compositionally biased region" description="Basic and acidic residues" evidence="16">
    <location>
        <begin position="456"/>
        <end position="470"/>
    </location>
</feature>
<dbReference type="EC" id="5.2.1.8" evidence="3 12"/>
<reference evidence="19 21" key="2">
    <citation type="submission" date="2019-11" db="EMBL/GenBank/DDBJ databases">
        <title>Draft genome sequences of five Paenibacillus species of dairy origin.</title>
        <authorList>
            <person name="Olajide A.M."/>
            <person name="Chen S."/>
            <person name="Lapointe G."/>
        </authorList>
    </citation>
    <scope>NUCLEOTIDE SEQUENCE [LARGE SCALE GENOMIC DNA]</scope>
    <source>
        <strain evidence="19 21">3CT49</strain>
    </source>
</reference>
<dbReference type="PIRSF" id="PIRSF003095">
    <property type="entry name" value="Trigger_factor"/>
    <property type="match status" value="1"/>
</dbReference>
<evidence type="ECO:0000313" key="18">
    <source>
        <dbReference type="EMBL" id="KFN11109.1"/>
    </source>
</evidence>
<dbReference type="InterPro" id="IPR027304">
    <property type="entry name" value="Trigger_fact/SurA_dom_sf"/>
</dbReference>
<comment type="caution">
    <text evidence="18">The sequence shown here is derived from an EMBL/GenBank/DDBJ whole genome shotgun (WGS) entry which is preliminary data.</text>
</comment>
<dbReference type="PATRIC" id="fig|44252.3.peg.918"/>
<feature type="region of interest" description="Disordered" evidence="16">
    <location>
        <begin position="427"/>
        <end position="476"/>
    </location>
</feature>
<comment type="similarity">
    <text evidence="2 12 14">Belongs to the FKBP-type PPIase family. Tig subfamily.</text>
</comment>
<dbReference type="InterPro" id="IPR001179">
    <property type="entry name" value="PPIase_FKBP_dom"/>
</dbReference>
<name>A0A090ZIG6_PAEMA</name>
<evidence type="ECO:0000256" key="7">
    <source>
        <dbReference type="ARBA" id="ARBA00023186"/>
    </source>
</evidence>
<keyword evidence="8 12" id="KW-0413">Isomerase</keyword>
<evidence type="ECO:0000256" key="14">
    <source>
        <dbReference type="RuleBase" id="RU003914"/>
    </source>
</evidence>
<dbReference type="GO" id="GO:0043335">
    <property type="term" value="P:protein unfolding"/>
    <property type="evidence" value="ECO:0007669"/>
    <property type="project" value="TreeGrafter"/>
</dbReference>
<evidence type="ECO:0000313" key="21">
    <source>
        <dbReference type="Proteomes" id="UP000442469"/>
    </source>
</evidence>
<evidence type="ECO:0000259" key="17">
    <source>
        <dbReference type="PROSITE" id="PS50059"/>
    </source>
</evidence>
<evidence type="ECO:0000256" key="12">
    <source>
        <dbReference type="HAMAP-Rule" id="MF_00303"/>
    </source>
</evidence>
<evidence type="ECO:0000256" key="2">
    <source>
        <dbReference type="ARBA" id="ARBA00005464"/>
    </source>
</evidence>